<dbReference type="KEGG" id="amon:H9L24_09280"/>
<dbReference type="RefSeq" id="WP_187737899.1">
    <property type="nucleotide sequence ID" value="NZ_CP060790.1"/>
</dbReference>
<protein>
    <submittedName>
        <fullName evidence="1">Uncharacterized protein</fullName>
    </submittedName>
</protein>
<name>A0A7H0HK53_9BURK</name>
<keyword evidence="2" id="KW-1185">Reference proteome</keyword>
<organism evidence="1 2">
    <name type="scientific">Paenacidovorax monticola</name>
    <dbReference type="NCBI Taxonomy" id="1926868"/>
    <lineage>
        <taxon>Bacteria</taxon>
        <taxon>Pseudomonadati</taxon>
        <taxon>Pseudomonadota</taxon>
        <taxon>Betaproteobacteria</taxon>
        <taxon>Burkholderiales</taxon>
        <taxon>Comamonadaceae</taxon>
        <taxon>Paenacidovorax</taxon>
    </lineage>
</organism>
<evidence type="ECO:0000313" key="2">
    <source>
        <dbReference type="Proteomes" id="UP000516057"/>
    </source>
</evidence>
<dbReference type="AlphaFoldDB" id="A0A7H0HK53"/>
<proteinExistence type="predicted"/>
<reference evidence="1 2" key="1">
    <citation type="submission" date="2020-08" db="EMBL/GenBank/DDBJ databases">
        <title>Genome sequence of Acidovorax monticola KACC 19171T.</title>
        <authorList>
            <person name="Hyun D.-W."/>
            <person name="Bae J.-W."/>
        </authorList>
    </citation>
    <scope>NUCLEOTIDE SEQUENCE [LARGE SCALE GENOMIC DNA]</scope>
    <source>
        <strain evidence="1 2">KACC 19171</strain>
    </source>
</reference>
<dbReference type="EMBL" id="CP060790">
    <property type="protein sequence ID" value="QNP60919.1"/>
    <property type="molecule type" value="Genomic_DNA"/>
</dbReference>
<sequence>MARHNKDEWARKVFALIQAGNTQAAMAQVKVAPTAADVARLQALLPQLPATPARRQLEQFVEEERALLAAPRLHRAP</sequence>
<gene>
    <name evidence="1" type="ORF">H9L24_09280</name>
</gene>
<evidence type="ECO:0000313" key="1">
    <source>
        <dbReference type="EMBL" id="QNP60919.1"/>
    </source>
</evidence>
<accession>A0A7H0HK53</accession>
<dbReference type="Proteomes" id="UP000516057">
    <property type="component" value="Chromosome"/>
</dbReference>